<evidence type="ECO:0000256" key="1">
    <source>
        <dbReference type="SAM" id="Phobius"/>
    </source>
</evidence>
<name>A0A0E3M474_CLOSL</name>
<feature type="transmembrane region" description="Helical" evidence="1">
    <location>
        <begin position="397"/>
        <end position="419"/>
    </location>
</feature>
<gene>
    <name evidence="2" type="ORF">CSCA_0034</name>
</gene>
<reference evidence="2 3" key="1">
    <citation type="journal article" date="2015" name="J. Biotechnol.">
        <title>Complete genome sequence of a malodorant-producing acetogen, Clostridium scatologenes ATCC 25775(T).</title>
        <authorList>
            <person name="Zhu Z."/>
            <person name="Guo T."/>
            <person name="Zheng H."/>
            <person name="Song T."/>
            <person name="Ouyang P."/>
            <person name="Xie J."/>
        </authorList>
    </citation>
    <scope>NUCLEOTIDE SEQUENCE [LARGE SCALE GENOMIC DNA]</scope>
    <source>
        <strain evidence="2 3">ATCC 25775</strain>
    </source>
</reference>
<feature type="transmembrane region" description="Helical" evidence="1">
    <location>
        <begin position="218"/>
        <end position="237"/>
    </location>
</feature>
<feature type="transmembrane region" description="Helical" evidence="1">
    <location>
        <begin position="341"/>
        <end position="360"/>
    </location>
</feature>
<dbReference type="AlphaFoldDB" id="A0A0E3M474"/>
<feature type="transmembrane region" description="Helical" evidence="1">
    <location>
        <begin position="138"/>
        <end position="159"/>
    </location>
</feature>
<organism evidence="2 3">
    <name type="scientific">Clostridium scatologenes</name>
    <dbReference type="NCBI Taxonomy" id="1548"/>
    <lineage>
        <taxon>Bacteria</taxon>
        <taxon>Bacillati</taxon>
        <taxon>Bacillota</taxon>
        <taxon>Clostridia</taxon>
        <taxon>Eubacteriales</taxon>
        <taxon>Clostridiaceae</taxon>
        <taxon>Clostridium</taxon>
    </lineage>
</organism>
<dbReference type="EMBL" id="CP009933">
    <property type="protein sequence ID" value="AKA67159.1"/>
    <property type="molecule type" value="Genomic_DNA"/>
</dbReference>
<keyword evidence="1" id="KW-1133">Transmembrane helix</keyword>
<feature type="transmembrane region" description="Helical" evidence="1">
    <location>
        <begin position="100"/>
        <end position="118"/>
    </location>
</feature>
<feature type="transmembrane region" description="Helical" evidence="1">
    <location>
        <begin position="62"/>
        <end position="80"/>
    </location>
</feature>
<dbReference type="HOGENOM" id="CLU_568303_0_0_9"/>
<proteinExistence type="predicted"/>
<dbReference type="NCBIfam" id="TIGR04370">
    <property type="entry name" value="glyco_rpt_poly"/>
    <property type="match status" value="1"/>
</dbReference>
<feature type="transmembrane region" description="Helical" evidence="1">
    <location>
        <begin position="372"/>
        <end position="391"/>
    </location>
</feature>
<feature type="transmembrane region" description="Helical" evidence="1">
    <location>
        <begin position="25"/>
        <end position="42"/>
    </location>
</feature>
<protein>
    <recommendedName>
        <fullName evidence="4">Polysaccharide polymerase</fullName>
    </recommendedName>
</protein>
<feature type="transmembrane region" description="Helical" evidence="1">
    <location>
        <begin position="171"/>
        <end position="190"/>
    </location>
</feature>
<evidence type="ECO:0000313" key="3">
    <source>
        <dbReference type="Proteomes" id="UP000033115"/>
    </source>
</evidence>
<evidence type="ECO:0000313" key="2">
    <source>
        <dbReference type="EMBL" id="AKA67159.1"/>
    </source>
</evidence>
<accession>A0A0E3M474</accession>
<dbReference type="Proteomes" id="UP000033115">
    <property type="component" value="Chromosome"/>
</dbReference>
<keyword evidence="1" id="KW-0472">Membrane</keyword>
<keyword evidence="3" id="KW-1185">Reference proteome</keyword>
<sequence length="428" mass="49638">MILIFLLELAILTLLLYKTLKDNNACFDCVVIVFFMLFFYIAPIIQINSKILPNTMQVDTNLVIKSIILTNLFLLTYYVVRFHINFNVKLKDNKIKLWRITKIFLYIIFFLFLIPQLPKILNTVIGYGYVQNKITDSVRIKNLVIKECIFLIPLYILSYNIYLHKKKDNKFSFISCLIALILLILVKNFFIENRGTIAPIYLALLIYLFKDKLNSKKIVSLFILVFIIGYPVVEQIVHNNIKLTDFLNGSKSVAEIFNINYIQHFTKLDYDAWSNFLATIMYTNVYGFTCGRQILGSVLFFIPRFLWQTKPIATGETIGRFLMHNTSMWFYNLSNPIVSEGYIDFGIIGVIIYAIILAIVSRIIKNMISTDSYIAFVGIFISVQMFLFLRGDMLSSISFLVASIIGIYYIPLGVDSLFYRSFNSKLKN</sequence>
<keyword evidence="1" id="KW-0812">Transmembrane</keyword>
<feature type="transmembrane region" description="Helical" evidence="1">
    <location>
        <begin position="196"/>
        <end position="211"/>
    </location>
</feature>
<dbReference type="RefSeq" id="WP_029162233.1">
    <property type="nucleotide sequence ID" value="NZ_CP009933.1"/>
</dbReference>
<dbReference type="KEGG" id="csq:CSCA_0034"/>
<evidence type="ECO:0008006" key="4">
    <source>
        <dbReference type="Google" id="ProtNLM"/>
    </source>
</evidence>
<dbReference type="STRING" id="1548.CSCA_0034"/>